<gene>
    <name evidence="2" type="ORF">J0A66_11320</name>
</gene>
<feature type="transmembrane region" description="Helical" evidence="1">
    <location>
        <begin position="151"/>
        <end position="168"/>
    </location>
</feature>
<evidence type="ECO:0000256" key="1">
    <source>
        <dbReference type="SAM" id="Phobius"/>
    </source>
</evidence>
<proteinExistence type="predicted"/>
<organism evidence="2 3">
    <name type="scientific">Bowmanella dokdonensis</name>
    <dbReference type="NCBI Taxonomy" id="751969"/>
    <lineage>
        <taxon>Bacteria</taxon>
        <taxon>Pseudomonadati</taxon>
        <taxon>Pseudomonadota</taxon>
        <taxon>Gammaproteobacteria</taxon>
        <taxon>Alteromonadales</taxon>
        <taxon>Alteromonadaceae</taxon>
        <taxon>Bowmanella</taxon>
    </lineage>
</organism>
<keyword evidence="1" id="KW-1133">Transmembrane helix</keyword>
<dbReference type="EMBL" id="JAFKCV010000005">
    <property type="protein sequence ID" value="MBN7825816.1"/>
    <property type="molecule type" value="Genomic_DNA"/>
</dbReference>
<dbReference type="AlphaFoldDB" id="A0A939DPZ4"/>
<evidence type="ECO:0000313" key="3">
    <source>
        <dbReference type="Proteomes" id="UP000664654"/>
    </source>
</evidence>
<dbReference type="RefSeq" id="WP_206573923.1">
    <property type="nucleotide sequence ID" value="NZ_JAFKCV010000005.1"/>
</dbReference>
<comment type="caution">
    <text evidence="2">The sequence shown here is derived from an EMBL/GenBank/DDBJ whole genome shotgun (WGS) entry which is preliminary data.</text>
</comment>
<protein>
    <submittedName>
        <fullName evidence="2">Uncharacterized protein</fullName>
    </submittedName>
</protein>
<evidence type="ECO:0000313" key="2">
    <source>
        <dbReference type="EMBL" id="MBN7825816.1"/>
    </source>
</evidence>
<sequence>MSEQDPLKARWQSLDLELPDTRELEKRWRRTRWRQWSFLLLDLGALVVLAVLYAQLRHELHWFERFWIIAMLGVALLATGYALWLRRMILRASRGDIRHYLLCLLQQGRNNLQLVRLTRACLLAMPLAFVLLMAGGWYFGAISSEALKVRGSLTLLALLVIIPPWWWLTARQREKRQQELESLEQLHQSLHGQI</sequence>
<reference evidence="2" key="1">
    <citation type="submission" date="2021-03" db="EMBL/GenBank/DDBJ databases">
        <title>novel species isolated from a fishpond in China.</title>
        <authorList>
            <person name="Lu H."/>
            <person name="Cai Z."/>
        </authorList>
    </citation>
    <scope>NUCLEOTIDE SEQUENCE</scope>
    <source>
        <strain evidence="2">JCM 30855</strain>
    </source>
</reference>
<keyword evidence="1" id="KW-0812">Transmembrane</keyword>
<keyword evidence="1" id="KW-0472">Membrane</keyword>
<dbReference type="Proteomes" id="UP000664654">
    <property type="component" value="Unassembled WGS sequence"/>
</dbReference>
<keyword evidence="3" id="KW-1185">Reference proteome</keyword>
<feature type="transmembrane region" description="Helical" evidence="1">
    <location>
        <begin position="117"/>
        <end position="139"/>
    </location>
</feature>
<accession>A0A939DPZ4</accession>
<feature type="transmembrane region" description="Helical" evidence="1">
    <location>
        <begin position="66"/>
        <end position="84"/>
    </location>
</feature>
<feature type="transmembrane region" description="Helical" evidence="1">
    <location>
        <begin position="36"/>
        <end position="54"/>
    </location>
</feature>
<name>A0A939DPZ4_9ALTE</name>